<dbReference type="Proteomes" id="UP001523003">
    <property type="component" value="Unassembled WGS sequence"/>
</dbReference>
<gene>
    <name evidence="2" type="ORF">M4Z11_04015</name>
</gene>
<keyword evidence="1" id="KW-1133">Transmembrane helix</keyword>
<evidence type="ECO:0000256" key="1">
    <source>
        <dbReference type="SAM" id="Phobius"/>
    </source>
</evidence>
<name>A0ABT0P980_9HYPH</name>
<keyword evidence="1" id="KW-0472">Membrane</keyword>
<dbReference type="RefSeq" id="WP_249676588.1">
    <property type="nucleotide sequence ID" value="NZ_JAMCOF010000005.1"/>
</dbReference>
<sequence>MANVSSQYQSDHKNWLRYIIGFTFILAIIFVGGFYIIKPYLDIFIKKEMVRHSIYAETSEVSIVGKVNLTNIILPTPTGISLKIGAISARPPITFIPGSFTLYNVDLKYGNIHLKIPKMFISSVSLKEKDITIKSPIFQPLMRLNIASISAPDLFFFLNSDNKSTEKISIKNFQISDFKNGHIRSIGIDNIITNINLVPTFANDTQKIRLIVKSDAIKAYNINVDYARSIIFGTSKMEKSKTVVGSIMLDNMMVDLFQENNKNTSFSLGKFKASCLKMKPMAHSPEQLIKAYFNAKKTNNHEDIKAVWNTALLNSFSAITSINVIMDKATVDMPQLKTKFESFELKPSQWQQSIPQKLLLSLNGLSILSKKMEKNDLDFLKKMNFEAFNLSGKIDVAYNEEKRTLLLNAISFDIKDIGSGNISAKIMNIDKAFFSGQKDAMIFSVQDLSIPEIDLHYKDTGFIDKFFSYLAQNFSDSDNEHNLKEELYDYFYLIVTKSLKMLLKDHDEAENISKSFGDFAKNPQTLIIKMRAKDNKGFTAVDFKNILQNDLSNILNKMSLIVKNKVSF</sequence>
<protein>
    <submittedName>
        <fullName evidence="2">Uncharacterized protein</fullName>
    </submittedName>
</protein>
<proteinExistence type="predicted"/>
<keyword evidence="1" id="KW-0812">Transmembrane</keyword>
<dbReference type="EMBL" id="JAMCOF010000005">
    <property type="protein sequence ID" value="MCL6229772.1"/>
    <property type="molecule type" value="Genomic_DNA"/>
</dbReference>
<keyword evidence="3" id="KW-1185">Reference proteome</keyword>
<feature type="transmembrane region" description="Helical" evidence="1">
    <location>
        <begin position="15"/>
        <end position="37"/>
    </location>
</feature>
<evidence type="ECO:0000313" key="2">
    <source>
        <dbReference type="EMBL" id="MCL6229772.1"/>
    </source>
</evidence>
<reference evidence="2 3" key="1">
    <citation type="submission" date="2022-05" db="EMBL/GenBank/DDBJ databases">
        <title>Description of the Bartonella bilalgolemii sp. nov. Isolated from Apodemus uralensis (Pallas 1811).</title>
        <authorList>
            <person name="Zgheib R."/>
            <person name="Celebi B."/>
        </authorList>
    </citation>
    <scope>NUCLEOTIDE SEQUENCE [LARGE SCALE GENOMIC DNA]</scope>
    <source>
        <strain evidence="2 3">G70</strain>
    </source>
</reference>
<comment type="caution">
    <text evidence="2">The sequence shown here is derived from an EMBL/GenBank/DDBJ whole genome shotgun (WGS) entry which is preliminary data.</text>
</comment>
<organism evidence="2 3">
    <name type="scientific">Bartonella bilalgolemii</name>
    <dbReference type="NCBI Taxonomy" id="2942911"/>
    <lineage>
        <taxon>Bacteria</taxon>
        <taxon>Pseudomonadati</taxon>
        <taxon>Pseudomonadota</taxon>
        <taxon>Alphaproteobacteria</taxon>
        <taxon>Hyphomicrobiales</taxon>
        <taxon>Bartonellaceae</taxon>
        <taxon>Bartonella</taxon>
    </lineage>
</organism>
<evidence type="ECO:0000313" key="3">
    <source>
        <dbReference type="Proteomes" id="UP001523003"/>
    </source>
</evidence>
<accession>A0ABT0P980</accession>